<protein>
    <submittedName>
        <fullName evidence="8">Bicyclomycin resistance protein Bcr</fullName>
    </submittedName>
</protein>
<dbReference type="GO" id="GO:0022857">
    <property type="term" value="F:transmembrane transporter activity"/>
    <property type="evidence" value="ECO:0007669"/>
    <property type="project" value="InterPro"/>
</dbReference>
<dbReference type="KEGG" id="same:SAMCFNEI73_Ch2011"/>
<dbReference type="PANTHER" id="PTHR23502">
    <property type="entry name" value="MAJOR FACILITATOR SUPERFAMILY"/>
    <property type="match status" value="1"/>
</dbReference>
<dbReference type="InterPro" id="IPR020846">
    <property type="entry name" value="MFS_dom"/>
</dbReference>
<feature type="transmembrane region" description="Helical" evidence="6">
    <location>
        <begin position="366"/>
        <end position="389"/>
    </location>
</feature>
<dbReference type="Pfam" id="PF07690">
    <property type="entry name" value="MFS_1"/>
    <property type="match status" value="1"/>
</dbReference>
<comment type="subcellular location">
    <subcellularLocation>
        <location evidence="1">Membrane</location>
        <topology evidence="1">Multi-pass membrane protein</topology>
    </subcellularLocation>
</comment>
<feature type="domain" description="Major facilitator superfamily (MFS) profile" evidence="7">
    <location>
        <begin position="32"/>
        <end position="422"/>
    </location>
</feature>
<feature type="transmembrane region" description="Helical" evidence="6">
    <location>
        <begin position="100"/>
        <end position="120"/>
    </location>
</feature>
<feature type="transmembrane region" description="Helical" evidence="6">
    <location>
        <begin position="73"/>
        <end position="93"/>
    </location>
</feature>
<feature type="transmembrane region" description="Helical" evidence="6">
    <location>
        <begin position="307"/>
        <end position="325"/>
    </location>
</feature>
<keyword evidence="4 6" id="KW-1133">Transmembrane helix</keyword>
<name>A0A1L3LMJ0_9HYPH</name>
<dbReference type="CDD" id="cd17320">
    <property type="entry name" value="MFS_MdfA_MDR_like"/>
    <property type="match status" value="1"/>
</dbReference>
<dbReference type="AlphaFoldDB" id="A0A1L3LMJ0"/>
<evidence type="ECO:0000256" key="5">
    <source>
        <dbReference type="ARBA" id="ARBA00023136"/>
    </source>
</evidence>
<dbReference type="SUPFAM" id="SSF103473">
    <property type="entry name" value="MFS general substrate transporter"/>
    <property type="match status" value="1"/>
</dbReference>
<proteinExistence type="predicted"/>
<feature type="transmembrane region" description="Helical" evidence="6">
    <location>
        <begin position="331"/>
        <end position="354"/>
    </location>
</feature>
<dbReference type="InterPro" id="IPR011701">
    <property type="entry name" value="MFS"/>
</dbReference>
<evidence type="ECO:0000256" key="2">
    <source>
        <dbReference type="ARBA" id="ARBA00022448"/>
    </source>
</evidence>
<evidence type="ECO:0000313" key="9">
    <source>
        <dbReference type="Proteomes" id="UP000182306"/>
    </source>
</evidence>
<keyword evidence="3 6" id="KW-0812">Transmembrane</keyword>
<sequence>MTSILEDTLNARQQPEDTNPVSGAARIGMGLVEFIVTIAVMTASVALAIDSMLPALSSIGQSFDVANANDAQLVIGIFFLGFGFSQIFFGSLSDAFGRRVVLLGGLAFFTVSSFAASQATSFEALLVLRFIQGIGAAAVRITTMAVVRDCFGGREMARVMSYVMIVFMIVPIVAPSLGQVVIVYADWHWIFILIGVIGLVLFLLALTRMSESLPAEERLPLSVGAILSGFRTVLTNRITCGYMIGLTLFTAVICAYIVSVQQVFGEIYGLADWLPIAFAGTAGGIAVANFANGFFVRSFGMRRISHAALILFTLLAAAGYALSLAGTPAFVVSYVMFSVLLMFFAVIATNFTAISLEPMGHLAGTATAITGFISTTAGALIGSAVGQLFNGTLQPLFGGFALFGILTIAATLWAEKGKLFTHPGDQAAGGDHGGGHM</sequence>
<dbReference type="OrthoDB" id="9800416at2"/>
<keyword evidence="9" id="KW-1185">Reference proteome</keyword>
<dbReference type="Proteomes" id="UP000182306">
    <property type="component" value="Chromosome"/>
</dbReference>
<dbReference type="STRING" id="194963.SAMCFNEI73_Ch2011"/>
<feature type="transmembrane region" description="Helical" evidence="6">
    <location>
        <begin position="31"/>
        <end position="53"/>
    </location>
</feature>
<dbReference type="PROSITE" id="PS50850">
    <property type="entry name" value="MFS"/>
    <property type="match status" value="1"/>
</dbReference>
<reference evidence="8 9" key="1">
    <citation type="submission" date="2015-10" db="EMBL/GenBank/DDBJ databases">
        <title>Genomic differences between typical nodule nitrogen-fixing rhizobial strains and those coming from bean seeds.</title>
        <authorList>
            <person name="Peralta H."/>
            <person name="Aguilar-Vera A."/>
            <person name="Diaz R."/>
            <person name="Mora Y."/>
            <person name="Martinez-Batallar G."/>
            <person name="Salazar E."/>
            <person name="Vargas-Lagunas C."/>
            <person name="Encarnacion S."/>
            <person name="Girard L."/>
            <person name="Mora J."/>
        </authorList>
    </citation>
    <scope>NUCLEOTIDE SEQUENCE [LARGE SCALE GENOMIC DNA]</scope>
    <source>
        <strain evidence="8 9">CFNEI 73</strain>
    </source>
</reference>
<evidence type="ECO:0000259" key="7">
    <source>
        <dbReference type="PROSITE" id="PS50850"/>
    </source>
</evidence>
<keyword evidence="2" id="KW-0813">Transport</keyword>
<dbReference type="PANTHER" id="PTHR23502:SF132">
    <property type="entry name" value="POLYAMINE TRANSPORTER 2-RELATED"/>
    <property type="match status" value="1"/>
</dbReference>
<accession>A0A1L3LMJ0</accession>
<feature type="transmembrane region" description="Helical" evidence="6">
    <location>
        <begin position="395"/>
        <end position="414"/>
    </location>
</feature>
<dbReference type="EMBL" id="CP013107">
    <property type="protein sequence ID" value="APG91297.1"/>
    <property type="molecule type" value="Genomic_DNA"/>
</dbReference>
<evidence type="ECO:0000256" key="3">
    <source>
        <dbReference type="ARBA" id="ARBA00022692"/>
    </source>
</evidence>
<feature type="transmembrane region" description="Helical" evidence="6">
    <location>
        <begin position="240"/>
        <end position="261"/>
    </location>
</feature>
<keyword evidence="5 6" id="KW-0472">Membrane</keyword>
<gene>
    <name evidence="8" type="primary">bcr</name>
    <name evidence="8" type="ORF">SAMCFNEI73_Ch2011</name>
</gene>
<dbReference type="InterPro" id="IPR036259">
    <property type="entry name" value="MFS_trans_sf"/>
</dbReference>
<evidence type="ECO:0000256" key="4">
    <source>
        <dbReference type="ARBA" id="ARBA00022989"/>
    </source>
</evidence>
<dbReference type="GO" id="GO:0005886">
    <property type="term" value="C:plasma membrane"/>
    <property type="evidence" value="ECO:0007669"/>
    <property type="project" value="TreeGrafter"/>
</dbReference>
<evidence type="ECO:0000313" key="8">
    <source>
        <dbReference type="EMBL" id="APG91297.1"/>
    </source>
</evidence>
<organism evidence="8 9">
    <name type="scientific">Sinorhizobium americanum</name>
    <dbReference type="NCBI Taxonomy" id="194963"/>
    <lineage>
        <taxon>Bacteria</taxon>
        <taxon>Pseudomonadati</taxon>
        <taxon>Pseudomonadota</taxon>
        <taxon>Alphaproteobacteria</taxon>
        <taxon>Hyphomicrobiales</taxon>
        <taxon>Rhizobiaceae</taxon>
        <taxon>Sinorhizobium/Ensifer group</taxon>
        <taxon>Sinorhizobium</taxon>
    </lineage>
</organism>
<dbReference type="Gene3D" id="1.20.1720.10">
    <property type="entry name" value="Multidrug resistance protein D"/>
    <property type="match status" value="1"/>
</dbReference>
<evidence type="ECO:0000256" key="6">
    <source>
        <dbReference type="SAM" id="Phobius"/>
    </source>
</evidence>
<feature type="transmembrane region" description="Helical" evidence="6">
    <location>
        <begin position="126"/>
        <end position="147"/>
    </location>
</feature>
<evidence type="ECO:0000256" key="1">
    <source>
        <dbReference type="ARBA" id="ARBA00004141"/>
    </source>
</evidence>
<feature type="transmembrane region" description="Helical" evidence="6">
    <location>
        <begin position="187"/>
        <end position="206"/>
    </location>
</feature>
<feature type="transmembrane region" description="Helical" evidence="6">
    <location>
        <begin position="273"/>
        <end position="295"/>
    </location>
</feature>
<feature type="transmembrane region" description="Helical" evidence="6">
    <location>
        <begin position="159"/>
        <end position="181"/>
    </location>
</feature>